<dbReference type="PANTHER" id="PTHR12411">
    <property type="entry name" value="CYSTEINE PROTEASE FAMILY C1-RELATED"/>
    <property type="match status" value="1"/>
</dbReference>
<feature type="region of interest" description="Disordered" evidence="2">
    <location>
        <begin position="323"/>
        <end position="347"/>
    </location>
</feature>
<dbReference type="Gene3D" id="3.90.70.10">
    <property type="entry name" value="Cysteine proteinases"/>
    <property type="match status" value="1"/>
</dbReference>
<dbReference type="Pfam" id="PF00112">
    <property type="entry name" value="Peptidase_C1"/>
    <property type="match status" value="2"/>
</dbReference>
<dbReference type="EMBL" id="BNAJ01000026">
    <property type="protein sequence ID" value="GHF65856.1"/>
    <property type="molecule type" value="Genomic_DNA"/>
</dbReference>
<dbReference type="SMART" id="SM00645">
    <property type="entry name" value="Pept_C1"/>
    <property type="match status" value="1"/>
</dbReference>
<proteinExistence type="inferred from homology"/>
<dbReference type="PROSITE" id="PS00139">
    <property type="entry name" value="THIOL_PROTEASE_CYS"/>
    <property type="match status" value="1"/>
</dbReference>
<evidence type="ECO:0000313" key="5">
    <source>
        <dbReference type="EMBL" id="GHF65856.1"/>
    </source>
</evidence>
<keyword evidence="3" id="KW-0732">Signal</keyword>
<organism evidence="5 6">
    <name type="scientific">Deinococcus metalli</name>
    <dbReference type="NCBI Taxonomy" id="1141878"/>
    <lineage>
        <taxon>Bacteria</taxon>
        <taxon>Thermotogati</taxon>
        <taxon>Deinococcota</taxon>
        <taxon>Deinococci</taxon>
        <taxon>Deinococcales</taxon>
        <taxon>Deinococcaceae</taxon>
        <taxon>Deinococcus</taxon>
    </lineage>
</organism>
<feature type="chain" id="PRO_5047205206" description="Peptidase C1A papain C-terminal domain-containing protein" evidence="3">
    <location>
        <begin position="24"/>
        <end position="882"/>
    </location>
</feature>
<name>A0ABQ3JUP6_9DEIO</name>
<dbReference type="CDD" id="cd02619">
    <property type="entry name" value="Peptidase_C1"/>
    <property type="match status" value="1"/>
</dbReference>
<evidence type="ECO:0000256" key="2">
    <source>
        <dbReference type="SAM" id="MobiDB-lite"/>
    </source>
</evidence>
<evidence type="ECO:0000256" key="1">
    <source>
        <dbReference type="ARBA" id="ARBA00008455"/>
    </source>
</evidence>
<feature type="signal peptide" evidence="3">
    <location>
        <begin position="1"/>
        <end position="23"/>
    </location>
</feature>
<protein>
    <recommendedName>
        <fullName evidence="4">Peptidase C1A papain C-terminal domain-containing protein</fullName>
    </recommendedName>
</protein>
<gene>
    <name evidence="5" type="ORF">GCM10017781_46980</name>
</gene>
<evidence type="ECO:0000259" key="4">
    <source>
        <dbReference type="SMART" id="SM00645"/>
    </source>
</evidence>
<reference evidence="6" key="1">
    <citation type="journal article" date="2019" name="Int. J. Syst. Evol. Microbiol.">
        <title>The Global Catalogue of Microorganisms (GCM) 10K type strain sequencing project: providing services to taxonomists for standard genome sequencing and annotation.</title>
        <authorList>
            <consortium name="The Broad Institute Genomics Platform"/>
            <consortium name="The Broad Institute Genome Sequencing Center for Infectious Disease"/>
            <person name="Wu L."/>
            <person name="Ma J."/>
        </authorList>
    </citation>
    <scope>NUCLEOTIDE SEQUENCE [LARGE SCALE GENOMIC DNA]</scope>
    <source>
        <strain evidence="6">CGMCC 1.18437</strain>
    </source>
</reference>
<dbReference type="InterPro" id="IPR038765">
    <property type="entry name" value="Papain-like_cys_pep_sf"/>
</dbReference>
<dbReference type="SUPFAM" id="SSF54001">
    <property type="entry name" value="Cysteine proteinases"/>
    <property type="match status" value="1"/>
</dbReference>
<dbReference type="InterPro" id="IPR013128">
    <property type="entry name" value="Peptidase_C1A"/>
</dbReference>
<dbReference type="PROSITE" id="PS51257">
    <property type="entry name" value="PROKAR_LIPOPROTEIN"/>
    <property type="match status" value="1"/>
</dbReference>
<sequence length="882" mass="94235">MSGAAVRALQRLALASLTLGVLAACGGGGSPKPGPDTVFTDANAWSGAAPSDAEVVSADEFRQRVGSGELAVISSATLEAQRAAREQQFQTDRSFLQGVTDPSPTLKSLLQEAAGASAFEGDRPVKRPDGQTVVLFGLGSQLREVAETERRAQSVANALDDYRLSYSLLAPDLAAQLPAPDTLQGAPLAEVQAALESLEALLGAHPTALKAARLEPGGGLGPQAIAPGNGTDNNGPCTPTNYVKRYWFPLKNFVSPVKNQASRGTCWAFTAIGALESRERVQNDNPADLSEQFLVNKVKQDWDANDYSDGYWSERALDTAADKGQAMPPEGSWTYNGATSRPSVKDGDSGSYANTCSGYTGTCSDTAHESRRVCSTFIFTVCSYVRVTFGGPGVASSKTVQVWKSGNAFDLARLRQYLSSGHVLMASFPVYKGFMDDVTNNGVVSNYKTTKLDDKGKEVDGSYGGHAVQIVGFLSNADLTSFGTTPNIGGGGYFIIKNSWGCNAGDAGYYYVPADYVSQRFTSLSVLNFDTRRSDAWTREQATPGGSEAPSIEIRSPSVLADLRVEKDLTSAFKITHAVAKSVTLTVTSDRDGTVYTGPWSTDSSALFGSTLKYSFGSVGTRTLTLVARYGTRQASATMTVTVVNTAPTISLAFSGDPHQSEDYPIVAQIVDPNEADVTRLCTNTTWSVDAPDTLSATSGCAVKVKFGATGSRQVRVSTRDSEGQTASRTLTLNVLPPSVNPYPRVVSSGVYARDFNANLRLCYDRTVGSGATIDLREKGCRQTVVLPEPQRYSAQVQVENPSGEALKYDWTLYVTDNAGERPLYVTRGSASAEFPLYPYKNAVEVTNNCRITVTVNAPDPTRSKTLTVWTGRCTYYSTYIG</sequence>
<evidence type="ECO:0000256" key="3">
    <source>
        <dbReference type="SAM" id="SignalP"/>
    </source>
</evidence>
<comment type="caution">
    <text evidence="5">The sequence shown here is derived from an EMBL/GenBank/DDBJ whole genome shotgun (WGS) entry which is preliminary data.</text>
</comment>
<comment type="similarity">
    <text evidence="1">Belongs to the peptidase C1 family.</text>
</comment>
<feature type="domain" description="Peptidase C1A papain C-terminal" evidence="4">
    <location>
        <begin position="238"/>
        <end position="521"/>
    </location>
</feature>
<dbReference type="Proteomes" id="UP000619376">
    <property type="component" value="Unassembled WGS sequence"/>
</dbReference>
<evidence type="ECO:0000313" key="6">
    <source>
        <dbReference type="Proteomes" id="UP000619376"/>
    </source>
</evidence>
<dbReference type="InterPro" id="IPR000169">
    <property type="entry name" value="Pept_cys_AS"/>
</dbReference>
<keyword evidence="6" id="KW-1185">Reference proteome</keyword>
<dbReference type="InterPro" id="IPR000668">
    <property type="entry name" value="Peptidase_C1A_C"/>
</dbReference>
<accession>A0ABQ3JUP6</accession>
<feature type="compositionally biased region" description="Polar residues" evidence="2">
    <location>
        <begin position="333"/>
        <end position="342"/>
    </location>
</feature>